<evidence type="ECO:0000256" key="4">
    <source>
        <dbReference type="ARBA" id="ARBA00022692"/>
    </source>
</evidence>
<feature type="transmembrane region" description="Helical" evidence="9">
    <location>
        <begin position="291"/>
        <end position="311"/>
    </location>
</feature>
<dbReference type="GO" id="GO:0015179">
    <property type="term" value="F:L-amino acid transmembrane transporter activity"/>
    <property type="evidence" value="ECO:0007669"/>
    <property type="project" value="TreeGrafter"/>
</dbReference>
<sequence>MATSGQAPPPSRPRPTSISPRRRTTHVFVSTPEEYDDTHSFGGRGESNSQRSRLSWLGSWSSVLGKQESHQTVLGEEVFVDPIGEGSDEEQEEAIGSVRSGRSTPSYIGGSDHVPVEEDGELVNEQTALLPKSPVTYHTPSSTAIQTTLNSINLLMGMGILSFPFALSLTGWIVGITLVLLFALIASTTAKLLAKCMDVTPIDLPTTTSNLPPRPKSMSYGDVGQAAFGRRAKNFIAIVYLAELYAASTALLILAADSIHALFPHWKLLHIKLGVVALLILTTWPRSVRGLSYASLVGVVAILNLLTIVVVDGVTKADPPGSLLQPAETRLWPKSFDRVALAVGIMFVGYDGHAVFPNIYRDMKSPVRFARCINVTYLVVSAFYIAIAACGYLMFGNDVLPEITLNLASIPSYNPVLNKLTLWLIAINPVTKYALAVRPVHMAIENTLHLSPPFHLLARTVLSILILLTSLLFPQFHRLMGLLGSAFSGTVAIVFPLLCYWKLFGGSLGVLGRAVLGMGVGVGVLVIVVGVWGVVGARV</sequence>
<dbReference type="RefSeq" id="XP_016605592.1">
    <property type="nucleotide sequence ID" value="XM_016757599.1"/>
</dbReference>
<dbReference type="OrthoDB" id="655540at2759"/>
<keyword evidence="3" id="KW-0813">Transport</keyword>
<name>A0A0L0H8M3_SPIPD</name>
<protein>
    <recommendedName>
        <fullName evidence="10">Amino acid transporter transmembrane domain-containing protein</fullName>
    </recommendedName>
</protein>
<evidence type="ECO:0000256" key="9">
    <source>
        <dbReference type="SAM" id="Phobius"/>
    </source>
</evidence>
<keyword evidence="12" id="KW-1185">Reference proteome</keyword>
<gene>
    <name evidence="11" type="ORF">SPPG_09433</name>
</gene>
<dbReference type="eggNOG" id="KOG1303">
    <property type="taxonomic scope" value="Eukaryota"/>
</dbReference>
<feature type="transmembrane region" description="Helical" evidence="9">
    <location>
        <begin position="456"/>
        <end position="473"/>
    </location>
</feature>
<dbReference type="VEuPathDB" id="FungiDB:SPPG_09433"/>
<dbReference type="EMBL" id="KQ257463">
    <property type="protein sequence ID" value="KNC97552.1"/>
    <property type="molecule type" value="Genomic_DNA"/>
</dbReference>
<feature type="transmembrane region" description="Helical" evidence="9">
    <location>
        <begin position="339"/>
        <end position="360"/>
    </location>
</feature>
<dbReference type="InParanoid" id="A0A0L0H8M3"/>
<evidence type="ECO:0000313" key="11">
    <source>
        <dbReference type="EMBL" id="KNC97552.1"/>
    </source>
</evidence>
<dbReference type="PANTHER" id="PTHR22950:SF692">
    <property type="entry name" value="TRANSMEMBRANE AMINO ACID TRANSPORTER FAMILY PROTEIN"/>
    <property type="match status" value="1"/>
</dbReference>
<dbReference type="GO" id="GO:0005774">
    <property type="term" value="C:vacuolar membrane"/>
    <property type="evidence" value="ECO:0007669"/>
    <property type="project" value="TreeGrafter"/>
</dbReference>
<feature type="transmembrane region" description="Helical" evidence="9">
    <location>
        <begin position="154"/>
        <end position="185"/>
    </location>
</feature>
<evidence type="ECO:0000256" key="2">
    <source>
        <dbReference type="ARBA" id="ARBA00008066"/>
    </source>
</evidence>
<proteinExistence type="inferred from homology"/>
<evidence type="ECO:0000256" key="1">
    <source>
        <dbReference type="ARBA" id="ARBA00004141"/>
    </source>
</evidence>
<dbReference type="AlphaFoldDB" id="A0A0L0H8M3"/>
<feature type="transmembrane region" description="Helical" evidence="9">
    <location>
        <begin position="372"/>
        <end position="395"/>
    </location>
</feature>
<evidence type="ECO:0000259" key="10">
    <source>
        <dbReference type="Pfam" id="PF01490"/>
    </source>
</evidence>
<organism evidence="11 12">
    <name type="scientific">Spizellomyces punctatus (strain DAOM BR117)</name>
    <dbReference type="NCBI Taxonomy" id="645134"/>
    <lineage>
        <taxon>Eukaryota</taxon>
        <taxon>Fungi</taxon>
        <taxon>Fungi incertae sedis</taxon>
        <taxon>Chytridiomycota</taxon>
        <taxon>Chytridiomycota incertae sedis</taxon>
        <taxon>Chytridiomycetes</taxon>
        <taxon>Spizellomycetales</taxon>
        <taxon>Spizellomycetaceae</taxon>
        <taxon>Spizellomyces</taxon>
    </lineage>
</organism>
<dbReference type="InterPro" id="IPR013057">
    <property type="entry name" value="AA_transpt_TM"/>
</dbReference>
<comment type="similarity">
    <text evidence="2">Belongs to the amino acid/polyamine transporter 2 family.</text>
</comment>
<keyword evidence="6 9" id="KW-1133">Transmembrane helix</keyword>
<evidence type="ECO:0000256" key="6">
    <source>
        <dbReference type="ARBA" id="ARBA00022989"/>
    </source>
</evidence>
<evidence type="ECO:0000256" key="5">
    <source>
        <dbReference type="ARBA" id="ARBA00022970"/>
    </source>
</evidence>
<dbReference type="STRING" id="645134.A0A0L0H8M3"/>
<feature type="transmembrane region" description="Helical" evidence="9">
    <location>
        <begin position="479"/>
        <end position="503"/>
    </location>
</feature>
<evidence type="ECO:0000256" key="7">
    <source>
        <dbReference type="ARBA" id="ARBA00023136"/>
    </source>
</evidence>
<reference evidence="11 12" key="1">
    <citation type="submission" date="2009-08" db="EMBL/GenBank/DDBJ databases">
        <title>The Genome Sequence of Spizellomyces punctatus strain DAOM BR117.</title>
        <authorList>
            <consortium name="The Broad Institute Genome Sequencing Platform"/>
            <person name="Russ C."/>
            <person name="Cuomo C."/>
            <person name="Shea T."/>
            <person name="Young S.K."/>
            <person name="Zeng Q."/>
            <person name="Koehrsen M."/>
            <person name="Haas B."/>
            <person name="Borodovsky M."/>
            <person name="Guigo R."/>
            <person name="Alvarado L."/>
            <person name="Berlin A."/>
            <person name="Bochicchio J."/>
            <person name="Borenstein D."/>
            <person name="Chapman S."/>
            <person name="Chen Z."/>
            <person name="Engels R."/>
            <person name="Freedman E."/>
            <person name="Gellesch M."/>
            <person name="Goldberg J."/>
            <person name="Griggs A."/>
            <person name="Gujja S."/>
            <person name="Heiman D."/>
            <person name="Hepburn T."/>
            <person name="Howarth C."/>
            <person name="Jen D."/>
            <person name="Larson L."/>
            <person name="Lewis B."/>
            <person name="Mehta T."/>
            <person name="Park D."/>
            <person name="Pearson M."/>
            <person name="Roberts A."/>
            <person name="Saif S."/>
            <person name="Shenoy N."/>
            <person name="Sisk P."/>
            <person name="Stolte C."/>
            <person name="Sykes S."/>
            <person name="Thomson T."/>
            <person name="Walk T."/>
            <person name="White J."/>
            <person name="Yandava C."/>
            <person name="Burger G."/>
            <person name="Gray M.W."/>
            <person name="Holland P.W.H."/>
            <person name="King N."/>
            <person name="Lang F.B.F."/>
            <person name="Roger A.J."/>
            <person name="Ruiz-Trillo I."/>
            <person name="Lander E."/>
            <person name="Nusbaum C."/>
        </authorList>
    </citation>
    <scope>NUCLEOTIDE SEQUENCE [LARGE SCALE GENOMIC DNA]</scope>
    <source>
        <strain evidence="11 12">DAOM BR117</strain>
    </source>
</reference>
<feature type="transmembrane region" description="Helical" evidence="9">
    <location>
        <begin position="268"/>
        <end position="284"/>
    </location>
</feature>
<dbReference type="Proteomes" id="UP000053201">
    <property type="component" value="Unassembled WGS sequence"/>
</dbReference>
<evidence type="ECO:0000313" key="12">
    <source>
        <dbReference type="Proteomes" id="UP000053201"/>
    </source>
</evidence>
<feature type="region of interest" description="Disordered" evidence="8">
    <location>
        <begin position="1"/>
        <end position="52"/>
    </location>
</feature>
<evidence type="ECO:0000256" key="8">
    <source>
        <dbReference type="SAM" id="MobiDB-lite"/>
    </source>
</evidence>
<keyword evidence="7 9" id="KW-0472">Membrane</keyword>
<keyword evidence="5" id="KW-0029">Amino-acid transport</keyword>
<keyword evidence="4 9" id="KW-0812">Transmembrane</keyword>
<comment type="subcellular location">
    <subcellularLocation>
        <location evidence="1">Membrane</location>
        <topology evidence="1">Multi-pass membrane protein</topology>
    </subcellularLocation>
</comment>
<feature type="transmembrane region" description="Helical" evidence="9">
    <location>
        <begin position="515"/>
        <end position="535"/>
    </location>
</feature>
<evidence type="ECO:0000256" key="3">
    <source>
        <dbReference type="ARBA" id="ARBA00022448"/>
    </source>
</evidence>
<feature type="domain" description="Amino acid transporter transmembrane" evidence="10">
    <location>
        <begin position="142"/>
        <end position="534"/>
    </location>
</feature>
<accession>A0A0L0H8M3</accession>
<dbReference type="OMA" id="HVITTIV"/>
<dbReference type="Pfam" id="PF01490">
    <property type="entry name" value="Aa_trans"/>
    <property type="match status" value="1"/>
</dbReference>
<dbReference type="GeneID" id="27692558"/>
<dbReference type="PANTHER" id="PTHR22950">
    <property type="entry name" value="AMINO ACID TRANSPORTER"/>
    <property type="match status" value="1"/>
</dbReference>
<feature type="transmembrane region" description="Helical" evidence="9">
    <location>
        <begin position="235"/>
        <end position="256"/>
    </location>
</feature>